<keyword evidence="1 4" id="KW-0808">Transferase</keyword>
<dbReference type="InterPro" id="IPR029499">
    <property type="entry name" value="PduO-typ"/>
</dbReference>
<accession>A0A0G0AKI3</accession>
<feature type="domain" description="Cobalamin adenosyltransferase-like" evidence="5">
    <location>
        <begin position="12"/>
        <end position="173"/>
    </location>
</feature>
<dbReference type="SUPFAM" id="SSF89028">
    <property type="entry name" value="Cobalamin adenosyltransferase-like"/>
    <property type="match status" value="1"/>
</dbReference>
<dbReference type="InterPro" id="IPR036451">
    <property type="entry name" value="CblAdoTrfase-like_sf"/>
</dbReference>
<dbReference type="UniPathway" id="UPA00148">
    <property type="reaction ID" value="UER00233"/>
</dbReference>
<proteinExistence type="inferred from homology"/>
<evidence type="ECO:0000256" key="4">
    <source>
        <dbReference type="RuleBase" id="RU366026"/>
    </source>
</evidence>
<organism evidence="6 7">
    <name type="scientific">Candidatus Roizmanbacteria bacterium GW2011_GWA2_33_33</name>
    <dbReference type="NCBI Taxonomy" id="1618476"/>
    <lineage>
        <taxon>Bacteria</taxon>
        <taxon>Candidatus Roizmaniibacteriota</taxon>
    </lineage>
</organism>
<dbReference type="GO" id="GO:0009236">
    <property type="term" value="P:cobalamin biosynthetic process"/>
    <property type="evidence" value="ECO:0007669"/>
    <property type="project" value="UniProtKB-UniRule"/>
</dbReference>
<keyword evidence="3 4" id="KW-0067">ATP-binding</keyword>
<dbReference type="PANTHER" id="PTHR12213">
    <property type="entry name" value="CORRINOID ADENOSYLTRANSFERASE"/>
    <property type="match status" value="1"/>
</dbReference>
<comment type="catalytic activity">
    <reaction evidence="4">
        <text>2 cob(II)alamin + reduced [electron-transfer flavoprotein] + 2 ATP = 2 adenosylcob(III)alamin + 2 triphosphate + oxidized [electron-transfer flavoprotein] + 3 H(+)</text>
        <dbReference type="Rhea" id="RHEA:28671"/>
        <dbReference type="Rhea" id="RHEA-COMP:10685"/>
        <dbReference type="Rhea" id="RHEA-COMP:10686"/>
        <dbReference type="ChEBI" id="CHEBI:15378"/>
        <dbReference type="ChEBI" id="CHEBI:16304"/>
        <dbReference type="ChEBI" id="CHEBI:18036"/>
        <dbReference type="ChEBI" id="CHEBI:18408"/>
        <dbReference type="ChEBI" id="CHEBI:30616"/>
        <dbReference type="ChEBI" id="CHEBI:57692"/>
        <dbReference type="ChEBI" id="CHEBI:58307"/>
        <dbReference type="EC" id="2.5.1.17"/>
    </reaction>
</comment>
<gene>
    <name evidence="6" type="ORF">UR42_C0011G0013</name>
</gene>
<comment type="catalytic activity">
    <reaction evidence="4">
        <text>2 cob(II)yrinate a,c diamide + reduced [electron-transfer flavoprotein] + 2 ATP = 2 adenosylcob(III)yrinate a,c-diamide + 2 triphosphate + oxidized [electron-transfer flavoprotein] + 3 H(+)</text>
        <dbReference type="Rhea" id="RHEA:11528"/>
        <dbReference type="Rhea" id="RHEA-COMP:10685"/>
        <dbReference type="Rhea" id="RHEA-COMP:10686"/>
        <dbReference type="ChEBI" id="CHEBI:15378"/>
        <dbReference type="ChEBI" id="CHEBI:18036"/>
        <dbReference type="ChEBI" id="CHEBI:30616"/>
        <dbReference type="ChEBI" id="CHEBI:57692"/>
        <dbReference type="ChEBI" id="CHEBI:58307"/>
        <dbReference type="ChEBI" id="CHEBI:58503"/>
        <dbReference type="ChEBI" id="CHEBI:58537"/>
        <dbReference type="EC" id="2.5.1.17"/>
    </reaction>
</comment>
<dbReference type="EC" id="2.5.1.17" evidence="4"/>
<dbReference type="NCBIfam" id="TIGR00636">
    <property type="entry name" value="PduO_Nterm"/>
    <property type="match status" value="1"/>
</dbReference>
<dbReference type="Proteomes" id="UP000034045">
    <property type="component" value="Unassembled WGS sequence"/>
</dbReference>
<dbReference type="PATRIC" id="fig|1618476.3.peg.192"/>
<dbReference type="GO" id="GO:0008817">
    <property type="term" value="F:corrinoid adenosyltransferase activity"/>
    <property type="evidence" value="ECO:0007669"/>
    <property type="project" value="UniProtKB-UniRule"/>
</dbReference>
<evidence type="ECO:0000259" key="5">
    <source>
        <dbReference type="Pfam" id="PF01923"/>
    </source>
</evidence>
<dbReference type="EMBL" id="LBPD01000011">
    <property type="protein sequence ID" value="KKP51721.1"/>
    <property type="molecule type" value="Genomic_DNA"/>
</dbReference>
<comment type="caution">
    <text evidence="6">The sequence shown here is derived from an EMBL/GenBank/DDBJ whole genome shotgun (WGS) entry which is preliminary data.</text>
</comment>
<evidence type="ECO:0000256" key="1">
    <source>
        <dbReference type="ARBA" id="ARBA00022679"/>
    </source>
</evidence>
<evidence type="ECO:0000313" key="7">
    <source>
        <dbReference type="Proteomes" id="UP000034045"/>
    </source>
</evidence>
<comment type="similarity">
    <text evidence="4">Belongs to the Cob(I)alamin adenosyltransferase family.</text>
</comment>
<reference evidence="6 7" key="1">
    <citation type="journal article" date="2015" name="Nature">
        <title>rRNA introns, odd ribosomes, and small enigmatic genomes across a large radiation of phyla.</title>
        <authorList>
            <person name="Brown C.T."/>
            <person name="Hug L.A."/>
            <person name="Thomas B.C."/>
            <person name="Sharon I."/>
            <person name="Castelle C.J."/>
            <person name="Singh A."/>
            <person name="Wilkins M.J."/>
            <person name="Williams K.H."/>
            <person name="Banfield J.F."/>
        </authorList>
    </citation>
    <scope>NUCLEOTIDE SEQUENCE [LARGE SCALE GENOMIC DNA]</scope>
</reference>
<comment type="pathway">
    <text evidence="4">Cofactor biosynthesis; adenosylcobalamin biosynthesis; adenosylcobalamin from cob(II)yrinate a,c-diamide: step 2/7.</text>
</comment>
<keyword evidence="4" id="KW-0169">Cobalamin biosynthesis</keyword>
<dbReference type="Gene3D" id="1.20.1200.10">
    <property type="entry name" value="Cobalamin adenosyltransferase-like"/>
    <property type="match status" value="1"/>
</dbReference>
<name>A0A0G0AKI3_9BACT</name>
<dbReference type="PANTHER" id="PTHR12213:SF0">
    <property type="entry name" value="CORRINOID ADENOSYLTRANSFERASE MMAB"/>
    <property type="match status" value="1"/>
</dbReference>
<dbReference type="Pfam" id="PF01923">
    <property type="entry name" value="Cob_adeno_trans"/>
    <property type="match status" value="1"/>
</dbReference>
<protein>
    <recommendedName>
        <fullName evidence="4">Corrinoid adenosyltransferase</fullName>
        <ecNumber evidence="4">2.5.1.17</ecNumber>
    </recommendedName>
    <alternativeName>
        <fullName evidence="4">Cob(II)alamin adenosyltransferase</fullName>
    </alternativeName>
    <alternativeName>
        <fullName evidence="4">Cob(II)yrinic acid a,c-diamide adenosyltransferase</fullName>
    </alternativeName>
    <alternativeName>
        <fullName evidence="4">Cobinamide/cobalamin adenosyltransferase</fullName>
    </alternativeName>
</protein>
<evidence type="ECO:0000256" key="2">
    <source>
        <dbReference type="ARBA" id="ARBA00022741"/>
    </source>
</evidence>
<evidence type="ECO:0000256" key="3">
    <source>
        <dbReference type="ARBA" id="ARBA00022840"/>
    </source>
</evidence>
<evidence type="ECO:0000313" key="6">
    <source>
        <dbReference type="EMBL" id="KKP51721.1"/>
    </source>
</evidence>
<dbReference type="InterPro" id="IPR016030">
    <property type="entry name" value="CblAdoTrfase-like"/>
</dbReference>
<dbReference type="AlphaFoldDB" id="A0A0G0AKI3"/>
<keyword evidence="2 4" id="KW-0547">Nucleotide-binding</keyword>
<sequence>MVVDTLNVNMSIYTRTGDFGTTGLFGGKRISKADCQIETYGSIDELTSYIGLVVVKLKDKKDADSLVKIQKDLYQIMGFLSGAKTDLLFLEDRVLTFEKNIDLIEKKLPKLTKFIIPGGNEVSALFHILRVSCRRAERIFVEYFNNNRTMKQSNNILMYLNRLSDLFFTLARKYGKDNEVVL</sequence>
<dbReference type="GO" id="GO:0005524">
    <property type="term" value="F:ATP binding"/>
    <property type="evidence" value="ECO:0007669"/>
    <property type="project" value="UniProtKB-UniRule"/>
</dbReference>